<gene>
    <name evidence="2" type="ORF">IAC56_05920</name>
</gene>
<name>A0A9D1LFG9_9BURK</name>
<dbReference type="Pfam" id="PF09673">
    <property type="entry name" value="TrbC_Ftype"/>
    <property type="match status" value="1"/>
</dbReference>
<comment type="caution">
    <text evidence="2">The sequence shown here is derived from an EMBL/GenBank/DDBJ whole genome shotgun (WGS) entry which is preliminary data.</text>
</comment>
<evidence type="ECO:0000313" key="3">
    <source>
        <dbReference type="Proteomes" id="UP000824083"/>
    </source>
</evidence>
<organism evidence="2 3">
    <name type="scientific">Candidatus Aphodousia faecigallinarum</name>
    <dbReference type="NCBI Taxonomy" id="2840677"/>
    <lineage>
        <taxon>Bacteria</taxon>
        <taxon>Pseudomonadati</taxon>
        <taxon>Pseudomonadota</taxon>
        <taxon>Betaproteobacteria</taxon>
        <taxon>Burkholderiales</taxon>
        <taxon>Sutterellaceae</taxon>
        <taxon>Sutterellaceae incertae sedis</taxon>
        <taxon>Candidatus Aphodousia</taxon>
    </lineage>
</organism>
<accession>A0A9D1LFG9</accession>
<evidence type="ECO:0000256" key="1">
    <source>
        <dbReference type="SAM" id="SignalP"/>
    </source>
</evidence>
<reference evidence="2" key="2">
    <citation type="journal article" date="2021" name="PeerJ">
        <title>Extensive microbial diversity within the chicken gut microbiome revealed by metagenomics and culture.</title>
        <authorList>
            <person name="Gilroy R."/>
            <person name="Ravi A."/>
            <person name="Getino M."/>
            <person name="Pursley I."/>
            <person name="Horton D.L."/>
            <person name="Alikhan N.F."/>
            <person name="Baker D."/>
            <person name="Gharbi K."/>
            <person name="Hall N."/>
            <person name="Watson M."/>
            <person name="Adriaenssens E.M."/>
            <person name="Foster-Nyarko E."/>
            <person name="Jarju S."/>
            <person name="Secka A."/>
            <person name="Antonio M."/>
            <person name="Oren A."/>
            <person name="Chaudhuri R.R."/>
            <person name="La Ragione R."/>
            <person name="Hildebrand F."/>
            <person name="Pallen M.J."/>
        </authorList>
    </citation>
    <scope>NUCLEOTIDE SEQUENCE</scope>
    <source>
        <strain evidence="2">7463</strain>
    </source>
</reference>
<sequence length="207" mass="22973">MKNLFLISLLTTLCLSAYALTPLELQSVIDEAKDSVDLLPAPEEERFVIAITVSLSMPQASLKRLGEEARDAHLALSFRGVGKEVVNAPNEKPKTILERYGKGLIARHLEDFKFLTDAGASVKIDPLLFSRHGIKEVPQILLLPVCQSACEKEGPLFVARGDVTLRYALDFIAREIESELKKKADDPTLLKAQKRIQEALNRLGDRP</sequence>
<protein>
    <recommendedName>
        <fullName evidence="4">Type-F conjugative transfer system pilin assembly protein TrbC</fullName>
    </recommendedName>
</protein>
<evidence type="ECO:0000313" key="2">
    <source>
        <dbReference type="EMBL" id="HIU37794.1"/>
    </source>
</evidence>
<feature type="signal peptide" evidence="1">
    <location>
        <begin position="1"/>
        <end position="19"/>
    </location>
</feature>
<dbReference type="InterPro" id="IPR019106">
    <property type="entry name" value="T4SS_TrbC"/>
</dbReference>
<proteinExistence type="predicted"/>
<dbReference type="EMBL" id="DVMY01000091">
    <property type="protein sequence ID" value="HIU37794.1"/>
    <property type="molecule type" value="Genomic_DNA"/>
</dbReference>
<feature type="chain" id="PRO_5038437464" description="Type-F conjugative transfer system pilin assembly protein TrbC" evidence="1">
    <location>
        <begin position="20"/>
        <end position="207"/>
    </location>
</feature>
<keyword evidence="1" id="KW-0732">Signal</keyword>
<reference evidence="2" key="1">
    <citation type="submission" date="2020-10" db="EMBL/GenBank/DDBJ databases">
        <authorList>
            <person name="Gilroy R."/>
        </authorList>
    </citation>
    <scope>NUCLEOTIDE SEQUENCE</scope>
    <source>
        <strain evidence="2">7463</strain>
    </source>
</reference>
<evidence type="ECO:0008006" key="4">
    <source>
        <dbReference type="Google" id="ProtNLM"/>
    </source>
</evidence>
<dbReference type="AlphaFoldDB" id="A0A9D1LFG9"/>
<dbReference type="Proteomes" id="UP000824083">
    <property type="component" value="Unassembled WGS sequence"/>
</dbReference>